<name>A0A5K7X2K6_9BACT</name>
<evidence type="ECO:0000313" key="1">
    <source>
        <dbReference type="EMBL" id="BBO30710.1"/>
    </source>
</evidence>
<evidence type="ECO:0000313" key="2">
    <source>
        <dbReference type="Proteomes" id="UP000326837"/>
    </source>
</evidence>
<protein>
    <submittedName>
        <fullName evidence="1">Uncharacterized protein</fullName>
    </submittedName>
</protein>
<dbReference type="RefSeq" id="WP_152097003.1">
    <property type="nucleotide sequence ID" value="NZ_AP021861.1"/>
</dbReference>
<accession>A0A5K7X2K6</accession>
<keyword evidence="2" id="KW-1185">Reference proteome</keyword>
<dbReference type="AlphaFoldDB" id="A0A5K7X2K6"/>
<dbReference type="EMBL" id="AP021861">
    <property type="protein sequence ID" value="BBO30710.1"/>
    <property type="molecule type" value="Genomic_DNA"/>
</dbReference>
<proteinExistence type="predicted"/>
<reference evidence="2" key="1">
    <citation type="submission" date="2019-10" db="EMBL/GenBank/DDBJ databases">
        <title>Lacipirellula parvula gen. nov., sp. nov., representing a lineage of planctomycetes widespread in freshwater anoxic habitats, and description of the family Lacipirellulaceae.</title>
        <authorList>
            <person name="Dedysh S.N."/>
            <person name="Kulichevskaya I.S."/>
            <person name="Beletsky A.V."/>
            <person name="Rakitin A.L."/>
            <person name="Mardanov A.V."/>
            <person name="Ivanova A.A."/>
            <person name="Saltykova V.X."/>
            <person name="Rijpstra W.I.C."/>
            <person name="Sinninghe Damste J.S."/>
            <person name="Ravin N.V."/>
        </authorList>
    </citation>
    <scope>NUCLEOTIDE SEQUENCE [LARGE SCALE GENOMIC DNA]</scope>
    <source>
        <strain evidence="2">PX69</strain>
    </source>
</reference>
<dbReference type="Proteomes" id="UP000326837">
    <property type="component" value="Chromosome"/>
</dbReference>
<sequence>MSSSAQDILKSFDILPEAEQRLVAGEIFRRTSQWETAPLADEELTRAAEATFLSLDEREEQDAERPAR</sequence>
<gene>
    <name evidence="1" type="ORF">PLANPX_0322</name>
</gene>
<dbReference type="KEGG" id="lpav:PLANPX_0322"/>
<organism evidence="1 2">
    <name type="scientific">Lacipirellula parvula</name>
    <dbReference type="NCBI Taxonomy" id="2650471"/>
    <lineage>
        <taxon>Bacteria</taxon>
        <taxon>Pseudomonadati</taxon>
        <taxon>Planctomycetota</taxon>
        <taxon>Planctomycetia</taxon>
        <taxon>Pirellulales</taxon>
        <taxon>Lacipirellulaceae</taxon>
        <taxon>Lacipirellula</taxon>
    </lineage>
</organism>